<keyword evidence="2" id="KW-1185">Reference proteome</keyword>
<sequence>MNGYLDNNKCVFGVNIFKALPTKLDILHPNLHQKPEDLMAQDLDNLPIFAPLFGIAIQRPEDLKVIKAASGRRRGYVFVPRPGGPETHTFVITNFSGNHEYHYHIHEFTLCGANWRLVVLPGGADHQFKALTLQLELRDLLVPSIIPMMMIDYTLSIVDQIRGNDYVVSVIDSMVFARQPFGFKEFIPLEDFHDAHNGYIVSDTCMLRVQITHVVKDEITLDMNQI</sequence>
<proteinExistence type="predicted"/>
<organism evidence="1 2">
    <name type="scientific">Dioscorea alata</name>
    <name type="common">Purple yam</name>
    <dbReference type="NCBI Taxonomy" id="55571"/>
    <lineage>
        <taxon>Eukaryota</taxon>
        <taxon>Viridiplantae</taxon>
        <taxon>Streptophyta</taxon>
        <taxon>Embryophyta</taxon>
        <taxon>Tracheophyta</taxon>
        <taxon>Spermatophyta</taxon>
        <taxon>Magnoliopsida</taxon>
        <taxon>Liliopsida</taxon>
        <taxon>Dioscoreales</taxon>
        <taxon>Dioscoreaceae</taxon>
        <taxon>Dioscorea</taxon>
    </lineage>
</organism>
<dbReference type="EMBL" id="CM037017">
    <property type="protein sequence ID" value="KAH7676327.1"/>
    <property type="molecule type" value="Genomic_DNA"/>
</dbReference>
<gene>
    <name evidence="1" type="ORF">IHE45_07G007700</name>
</gene>
<reference evidence="2" key="1">
    <citation type="journal article" date="2022" name="Nat. Commun.">
        <title>Chromosome evolution and the genetic basis of agronomically important traits in greater yam.</title>
        <authorList>
            <person name="Bredeson J.V."/>
            <person name="Lyons J.B."/>
            <person name="Oniyinde I.O."/>
            <person name="Okereke N.R."/>
            <person name="Kolade O."/>
            <person name="Nnabue I."/>
            <person name="Nwadili C.O."/>
            <person name="Hribova E."/>
            <person name="Parker M."/>
            <person name="Nwogha J."/>
            <person name="Shu S."/>
            <person name="Carlson J."/>
            <person name="Kariba R."/>
            <person name="Muthemba S."/>
            <person name="Knop K."/>
            <person name="Barton G.J."/>
            <person name="Sherwood A.V."/>
            <person name="Lopez-Montes A."/>
            <person name="Asiedu R."/>
            <person name="Jamnadass R."/>
            <person name="Muchugi A."/>
            <person name="Goodstein D."/>
            <person name="Egesi C.N."/>
            <person name="Featherston J."/>
            <person name="Asfaw A."/>
            <person name="Simpson G.G."/>
            <person name="Dolezel J."/>
            <person name="Hendre P.S."/>
            <person name="Van Deynze A."/>
            <person name="Kumar P.L."/>
            <person name="Obidiegwu J.E."/>
            <person name="Bhattacharjee R."/>
            <person name="Rokhsar D.S."/>
        </authorList>
    </citation>
    <scope>NUCLEOTIDE SEQUENCE [LARGE SCALE GENOMIC DNA]</scope>
    <source>
        <strain evidence="2">cv. TDa95/00328</strain>
    </source>
</reference>
<dbReference type="EC" id="3.4.19.12" evidence="1"/>
<name>A0ACB7VPI8_DIOAL</name>
<comment type="caution">
    <text evidence="1">The sequence shown here is derived from an EMBL/GenBank/DDBJ whole genome shotgun (WGS) entry which is preliminary data.</text>
</comment>
<keyword evidence="1" id="KW-0378">Hydrolase</keyword>
<evidence type="ECO:0000313" key="2">
    <source>
        <dbReference type="Proteomes" id="UP000827976"/>
    </source>
</evidence>
<protein>
    <submittedName>
        <fullName evidence="1">Ubiquitinyl hydrolase 1 protein</fullName>
        <ecNumber evidence="1">3.4.19.12</ecNumber>
    </submittedName>
</protein>
<dbReference type="Proteomes" id="UP000827976">
    <property type="component" value="Chromosome 7"/>
</dbReference>
<evidence type="ECO:0000313" key="1">
    <source>
        <dbReference type="EMBL" id="KAH7676327.1"/>
    </source>
</evidence>
<accession>A0ACB7VPI8</accession>